<keyword evidence="2" id="KW-0378">Hydrolase</keyword>
<dbReference type="SUPFAM" id="SSF52980">
    <property type="entry name" value="Restriction endonuclease-like"/>
    <property type="match status" value="1"/>
</dbReference>
<protein>
    <submittedName>
        <fullName evidence="2">Endonuclease</fullName>
    </submittedName>
</protein>
<dbReference type="AlphaFoldDB" id="A0A3G8GUR2"/>
<reference evidence="3" key="1">
    <citation type="submission" date="2018-11" db="EMBL/GenBank/DDBJ databases">
        <title>FDA dAtabase for Regulatory Grade micrObial Sequences (FDA-ARGOS): Supporting development and validation of Infectious Disease Dx tests.</title>
        <authorList>
            <person name="Goldberg B."/>
            <person name="Campos J."/>
            <person name="Tallon L."/>
            <person name="Sadzewicz L."/>
            <person name="Zhao X."/>
            <person name="Vavikolanu K."/>
            <person name="Mehta A."/>
            <person name="Aluvathingal J."/>
            <person name="Nadendla S."/>
            <person name="Geyer C."/>
            <person name="Nandy P."/>
            <person name="Yan Y."/>
            <person name="Sichtig H."/>
        </authorList>
    </citation>
    <scope>NUCLEOTIDE SEQUENCE [LARGE SCALE GENOMIC DNA]</scope>
    <source>
        <strain evidence="3">FDAARGOS_614</strain>
        <plasmid evidence="3">unnamed1</plasmid>
    </source>
</reference>
<name>A0A3G8GUR2_9BURK</name>
<keyword evidence="2" id="KW-0540">Nuclease</keyword>
<dbReference type="Pfam" id="PF09588">
    <property type="entry name" value="YqaJ"/>
    <property type="match status" value="1"/>
</dbReference>
<evidence type="ECO:0000313" key="2">
    <source>
        <dbReference type="EMBL" id="AZG11998.1"/>
    </source>
</evidence>
<dbReference type="InterPro" id="IPR011604">
    <property type="entry name" value="PDDEXK-like_dom_sf"/>
</dbReference>
<proteinExistence type="predicted"/>
<dbReference type="GeneID" id="60825082"/>
<geneLocation type="plasmid" evidence="2">
    <name>unnamed1</name>
</geneLocation>
<dbReference type="Gene3D" id="3.90.320.10">
    <property type="match status" value="1"/>
</dbReference>
<dbReference type="Proteomes" id="UP000270411">
    <property type="component" value="Plasmid unnamed1"/>
</dbReference>
<dbReference type="RefSeq" id="WP_017512984.1">
    <property type="nucleotide sequence ID" value="NZ_CP033968.1"/>
</dbReference>
<sequence length="331" mass="37034">MAMQVLSGPATIQGSPEWLAWRFKGIGASDAPIIMGKSHYTRAYELFKHKTGKGTDPKRNPILQKIRERGKLLEPLARAQYEKLTNTTVTPLVAESAVHPFIRASFDGFDLFSGEPLEVKCPGERAHKLALSGLVPEEYVDQVQQQIFVAEADYGNYYSFDGQDGVLLRVPRDQARIDQIVAAEVIFWERVQSGIWESDEWAAAATHYLLIKRERDELEEREQLAREALIALLAPGEKLREGCGVLLSRTNKKGEVDYTKLLADKGVVVTDTDVDSYRGKGKESFRITVAKDFNLTDVDTTPLQIHRPKAIAVPDAPPNLGKYRDTVELVI</sequence>
<keyword evidence="2" id="KW-0255">Endonuclease</keyword>
<accession>A0A3G8GUR2</accession>
<evidence type="ECO:0000259" key="1">
    <source>
        <dbReference type="Pfam" id="PF09588"/>
    </source>
</evidence>
<dbReference type="NCBIfam" id="TIGR03033">
    <property type="entry name" value="phage_rel_nuc"/>
    <property type="match status" value="1"/>
</dbReference>
<keyword evidence="2" id="KW-0614">Plasmid</keyword>
<dbReference type="EMBL" id="CP033968">
    <property type="protein sequence ID" value="AZG11998.1"/>
    <property type="molecule type" value="Genomic_DNA"/>
</dbReference>
<organism evidence="2 3">
    <name type="scientific">Cupriavidus pauculus</name>
    <dbReference type="NCBI Taxonomy" id="82633"/>
    <lineage>
        <taxon>Bacteria</taxon>
        <taxon>Pseudomonadati</taxon>
        <taxon>Pseudomonadota</taxon>
        <taxon>Betaproteobacteria</taxon>
        <taxon>Burkholderiales</taxon>
        <taxon>Burkholderiaceae</taxon>
        <taxon>Cupriavidus</taxon>
    </lineage>
</organism>
<dbReference type="OrthoDB" id="9135654at2"/>
<feature type="domain" description="YqaJ viral recombinase" evidence="1">
    <location>
        <begin position="17"/>
        <end position="152"/>
    </location>
</feature>
<dbReference type="InterPro" id="IPR017482">
    <property type="entry name" value="Lambda-type_endonuclease"/>
</dbReference>
<dbReference type="GO" id="GO:0004519">
    <property type="term" value="F:endonuclease activity"/>
    <property type="evidence" value="ECO:0007669"/>
    <property type="project" value="UniProtKB-KW"/>
</dbReference>
<dbReference type="InterPro" id="IPR011335">
    <property type="entry name" value="Restrct_endonuc-II-like"/>
</dbReference>
<gene>
    <name evidence="2" type="ORF">EHF44_00480</name>
</gene>
<evidence type="ECO:0000313" key="3">
    <source>
        <dbReference type="Proteomes" id="UP000270411"/>
    </source>
</evidence>
<dbReference type="InterPro" id="IPR019080">
    <property type="entry name" value="YqaJ_viral_recombinase"/>
</dbReference>
<dbReference type="KEGG" id="cpau:EHF44_00480"/>